<evidence type="ECO:0000256" key="6">
    <source>
        <dbReference type="ARBA" id="ARBA00023136"/>
    </source>
</evidence>
<evidence type="ECO:0000256" key="4">
    <source>
        <dbReference type="ARBA" id="ARBA00022692"/>
    </source>
</evidence>
<evidence type="ECO:0000256" key="5">
    <source>
        <dbReference type="ARBA" id="ARBA00022989"/>
    </source>
</evidence>
<dbReference type="EMBL" id="AJVK01013057">
    <property type="status" value="NOT_ANNOTATED_CDS"/>
    <property type="molecule type" value="Genomic_DNA"/>
</dbReference>
<dbReference type="GO" id="GO:0140359">
    <property type="term" value="F:ABC-type transporter activity"/>
    <property type="evidence" value="ECO:0007669"/>
    <property type="project" value="InterPro"/>
</dbReference>
<evidence type="ECO:0000256" key="1">
    <source>
        <dbReference type="ARBA" id="ARBA00004141"/>
    </source>
</evidence>
<dbReference type="GO" id="GO:0005524">
    <property type="term" value="F:ATP binding"/>
    <property type="evidence" value="ECO:0007669"/>
    <property type="project" value="InterPro"/>
</dbReference>
<dbReference type="EMBL" id="AJVK01013058">
    <property type="status" value="NOT_ANNOTATED_CDS"/>
    <property type="molecule type" value="Genomic_DNA"/>
</dbReference>
<evidence type="ECO:0000313" key="9">
    <source>
        <dbReference type="EnsemblMetazoa" id="PPAI004396-PA"/>
    </source>
</evidence>
<dbReference type="InterPro" id="IPR003439">
    <property type="entry name" value="ABC_transporter-like_ATP-bd"/>
</dbReference>
<sequence>MNFASYFKIRSRKSEDVQENIDRILESLNLSEVKSVKSSDLSGGEKKRLTIALEMIRDPSVMFFDEPTSGLDYSSSIQCMKVLKKLAKDGRVIIATVHQPAPLILQQCDQLYVLAEGKCIYSGVYGDIVRHLRESFDIICPQSYNPAEFLLEIASGAYENDWRSRLLDAMKFTQQGSSEVQPKINSRYRSRSSGFFRQLLGLVKRRSLITYRDISLIAMRSAVHILCIAIVCIMYRGVGHRAENVLNNLRYILYTFSYFSFVTYSASFSVIPREIPIVKREHFNGWYSILPYYFSLAIVDLPLHVIAATLYSVVTFWVTDQPMEFQRLIIFTIACNALVVIAHSIGCINGFIFNVQNASILGQFVTVAFFASSGYFITRRDAPSYLNWLFDISFMRYGQNSFITSIYGLNRTKMICDELFCQYTNPRKVLYAMDVEESDGWSDFHKMFYIFLFFFISGYFVVRFRILNVTRK</sequence>
<keyword evidence="10" id="KW-1185">Reference proteome</keyword>
<dbReference type="GO" id="GO:0016887">
    <property type="term" value="F:ATP hydrolysis activity"/>
    <property type="evidence" value="ECO:0007669"/>
    <property type="project" value="InterPro"/>
</dbReference>
<keyword evidence="6" id="KW-0472">Membrane</keyword>
<protein>
    <submittedName>
        <fullName evidence="9">Uncharacterized protein</fullName>
    </submittedName>
</protein>
<dbReference type="Gene3D" id="3.40.50.300">
    <property type="entry name" value="P-loop containing nucleotide triphosphate hydrolases"/>
    <property type="match status" value="1"/>
</dbReference>
<dbReference type="PANTHER" id="PTHR48041">
    <property type="entry name" value="ABC TRANSPORTER G FAMILY MEMBER 28"/>
    <property type="match status" value="1"/>
</dbReference>
<evidence type="ECO:0000259" key="7">
    <source>
        <dbReference type="Pfam" id="PF00005"/>
    </source>
</evidence>
<evidence type="ECO:0000259" key="8">
    <source>
        <dbReference type="Pfam" id="PF01061"/>
    </source>
</evidence>
<comment type="similarity">
    <text evidence="2">Belongs to the ABC transporter superfamily. ABCG family. Eye pigment precursor importer (TC 3.A.1.204) subfamily.</text>
</comment>
<dbReference type="InterPro" id="IPR013525">
    <property type="entry name" value="ABC2_TM"/>
</dbReference>
<reference evidence="9" key="1">
    <citation type="submission" date="2022-08" db="UniProtKB">
        <authorList>
            <consortium name="EnsemblMetazoa"/>
        </authorList>
    </citation>
    <scope>IDENTIFICATION</scope>
    <source>
        <strain evidence="9">Israel</strain>
    </source>
</reference>
<proteinExistence type="inferred from homology"/>
<evidence type="ECO:0000256" key="2">
    <source>
        <dbReference type="ARBA" id="ARBA00005814"/>
    </source>
</evidence>
<feature type="domain" description="ABC transporter" evidence="7">
    <location>
        <begin position="16"/>
        <end position="69"/>
    </location>
</feature>
<dbReference type="InterPro" id="IPR050352">
    <property type="entry name" value="ABCG_transporters"/>
</dbReference>
<dbReference type="PANTHER" id="PTHR48041:SF133">
    <property type="entry name" value="GH24286P"/>
    <property type="match status" value="1"/>
</dbReference>
<dbReference type="VEuPathDB" id="VectorBase:PPAI004396"/>
<keyword evidence="3" id="KW-0813">Transport</keyword>
<dbReference type="Proteomes" id="UP000092462">
    <property type="component" value="Unassembled WGS sequence"/>
</dbReference>
<evidence type="ECO:0000313" key="10">
    <source>
        <dbReference type="Proteomes" id="UP000092462"/>
    </source>
</evidence>
<evidence type="ECO:0000256" key="3">
    <source>
        <dbReference type="ARBA" id="ARBA00022448"/>
    </source>
</evidence>
<dbReference type="AlphaFoldDB" id="A0A1B0EWR1"/>
<accession>A0A1B0EWR1</accession>
<keyword evidence="4" id="KW-0812">Transmembrane</keyword>
<dbReference type="Pfam" id="PF00005">
    <property type="entry name" value="ABC_tran"/>
    <property type="match status" value="1"/>
</dbReference>
<dbReference type="GO" id="GO:0005886">
    <property type="term" value="C:plasma membrane"/>
    <property type="evidence" value="ECO:0007669"/>
    <property type="project" value="TreeGrafter"/>
</dbReference>
<name>A0A1B0EWR1_PHLPP</name>
<dbReference type="SUPFAM" id="SSF52540">
    <property type="entry name" value="P-loop containing nucleoside triphosphate hydrolases"/>
    <property type="match status" value="1"/>
</dbReference>
<dbReference type="VEuPathDB" id="VectorBase:PPAPM1_009202"/>
<feature type="domain" description="ABC-2 type transporter transmembrane" evidence="8">
    <location>
        <begin position="198"/>
        <end position="406"/>
    </location>
</feature>
<organism evidence="9 10">
    <name type="scientific">Phlebotomus papatasi</name>
    <name type="common">Sandfly</name>
    <dbReference type="NCBI Taxonomy" id="29031"/>
    <lineage>
        <taxon>Eukaryota</taxon>
        <taxon>Metazoa</taxon>
        <taxon>Ecdysozoa</taxon>
        <taxon>Arthropoda</taxon>
        <taxon>Hexapoda</taxon>
        <taxon>Insecta</taxon>
        <taxon>Pterygota</taxon>
        <taxon>Neoptera</taxon>
        <taxon>Endopterygota</taxon>
        <taxon>Diptera</taxon>
        <taxon>Nematocera</taxon>
        <taxon>Psychodoidea</taxon>
        <taxon>Psychodidae</taxon>
        <taxon>Phlebotomus</taxon>
        <taxon>Phlebotomus</taxon>
    </lineage>
</organism>
<dbReference type="InterPro" id="IPR027417">
    <property type="entry name" value="P-loop_NTPase"/>
</dbReference>
<comment type="subcellular location">
    <subcellularLocation>
        <location evidence="1">Membrane</location>
        <topology evidence="1">Multi-pass membrane protein</topology>
    </subcellularLocation>
</comment>
<keyword evidence="5" id="KW-1133">Transmembrane helix</keyword>
<dbReference type="Pfam" id="PF01061">
    <property type="entry name" value="ABC2_membrane"/>
    <property type="match status" value="1"/>
</dbReference>
<dbReference type="EnsemblMetazoa" id="PPAI004396-RA">
    <property type="protein sequence ID" value="PPAI004396-PA"/>
    <property type="gene ID" value="PPAI004396"/>
</dbReference>